<dbReference type="Pfam" id="PF00356">
    <property type="entry name" value="LacI"/>
    <property type="match status" value="1"/>
</dbReference>
<reference evidence="3" key="1">
    <citation type="journal article" date="2019" name="Int. J. Syst. Evol. Microbiol.">
        <title>The Global Catalogue of Microorganisms (GCM) 10K type strain sequencing project: providing services to taxonomists for standard genome sequencing and annotation.</title>
        <authorList>
            <consortium name="The Broad Institute Genomics Platform"/>
            <consortium name="The Broad Institute Genome Sequencing Center for Infectious Disease"/>
            <person name="Wu L."/>
            <person name="Ma J."/>
        </authorList>
    </citation>
    <scope>NUCLEOTIDE SEQUENCE [LARGE SCALE GENOMIC DNA]</scope>
    <source>
        <strain evidence="3">CGMCC 1.15399</strain>
    </source>
</reference>
<dbReference type="PROSITE" id="PS50932">
    <property type="entry name" value="HTH_LACI_2"/>
    <property type="match status" value="1"/>
</dbReference>
<organism evidence="2 3">
    <name type="scientific">Nonomuraea guangzhouensis</name>
    <dbReference type="NCBI Taxonomy" id="1291555"/>
    <lineage>
        <taxon>Bacteria</taxon>
        <taxon>Bacillati</taxon>
        <taxon>Actinomycetota</taxon>
        <taxon>Actinomycetes</taxon>
        <taxon>Streptosporangiales</taxon>
        <taxon>Streptosporangiaceae</taxon>
        <taxon>Nonomuraea</taxon>
    </lineage>
</organism>
<dbReference type="EMBL" id="JBHUCM010000017">
    <property type="protein sequence ID" value="MFD1539616.1"/>
    <property type="molecule type" value="Genomic_DNA"/>
</dbReference>
<evidence type="ECO:0000259" key="1">
    <source>
        <dbReference type="PROSITE" id="PS50932"/>
    </source>
</evidence>
<dbReference type="SMART" id="SM00354">
    <property type="entry name" value="HTH_LACI"/>
    <property type="match status" value="1"/>
</dbReference>
<comment type="caution">
    <text evidence="2">The sequence shown here is derived from an EMBL/GenBank/DDBJ whole genome shotgun (WGS) entry which is preliminary data.</text>
</comment>
<dbReference type="RefSeq" id="WP_219535238.1">
    <property type="nucleotide sequence ID" value="NZ_JAHKRM010000025.1"/>
</dbReference>
<dbReference type="CDD" id="cd06267">
    <property type="entry name" value="PBP1_LacI_sugar_binding-like"/>
    <property type="match status" value="1"/>
</dbReference>
<keyword evidence="3" id="KW-1185">Reference proteome</keyword>
<dbReference type="PANTHER" id="PTHR30146:SF138">
    <property type="entry name" value="TRANSCRIPTIONAL REGULATORY PROTEIN"/>
    <property type="match status" value="1"/>
</dbReference>
<dbReference type="Pfam" id="PF13377">
    <property type="entry name" value="Peripla_BP_3"/>
    <property type="match status" value="1"/>
</dbReference>
<evidence type="ECO:0000313" key="3">
    <source>
        <dbReference type="Proteomes" id="UP001597097"/>
    </source>
</evidence>
<dbReference type="CDD" id="cd01392">
    <property type="entry name" value="HTH_LacI"/>
    <property type="match status" value="1"/>
</dbReference>
<dbReference type="GO" id="GO:0003677">
    <property type="term" value="F:DNA binding"/>
    <property type="evidence" value="ECO:0007669"/>
    <property type="project" value="UniProtKB-KW"/>
</dbReference>
<keyword evidence="2" id="KW-0238">DNA-binding</keyword>
<name>A0ABW4GAM8_9ACTN</name>
<feature type="domain" description="HTH lacI-type" evidence="1">
    <location>
        <begin position="10"/>
        <end position="64"/>
    </location>
</feature>
<dbReference type="PROSITE" id="PS00356">
    <property type="entry name" value="HTH_LACI_1"/>
    <property type="match status" value="1"/>
</dbReference>
<gene>
    <name evidence="2" type="ORF">ACFSJ0_21360</name>
</gene>
<dbReference type="PANTHER" id="PTHR30146">
    <property type="entry name" value="LACI-RELATED TRANSCRIPTIONAL REPRESSOR"/>
    <property type="match status" value="1"/>
</dbReference>
<sequence>MARSASGRPVTIIEVAKQAGVSISTVSRVMNGNHHVDPEIAGRVRAVAAELRYSASPLARSLVLGRTQRVAIMVPDLENPTFQSVLRGLTRAAAKDNYHVLVADSLETAGEETTLASEARRCCDAIVLCAPRMPEDQLRALLPELAPVVLINRESPYVLAPTLTADYEAGIQPLARHLHQLGHRRIAYLEGNPDSASNTQRLSGLARFGAEHPDADVIGIPCGVTFEHGHAAADAVIASGATGVLGFNDLVAMGLLSALNERGVRVPEQLSLTGFDDIPFAKYMTPPLTTASVPVVELGEEAWKRLHALLSGEKPDHDLSFRPRIEVRGSTGPAPAP</sequence>
<accession>A0ABW4GAM8</accession>
<dbReference type="InterPro" id="IPR000843">
    <property type="entry name" value="HTH_LacI"/>
</dbReference>
<evidence type="ECO:0000313" key="2">
    <source>
        <dbReference type="EMBL" id="MFD1539616.1"/>
    </source>
</evidence>
<protein>
    <submittedName>
        <fullName evidence="2">LacI family DNA-binding transcriptional regulator</fullName>
    </submittedName>
</protein>
<dbReference type="InterPro" id="IPR046335">
    <property type="entry name" value="LacI/GalR-like_sensor"/>
</dbReference>
<dbReference type="Proteomes" id="UP001597097">
    <property type="component" value="Unassembled WGS sequence"/>
</dbReference>
<proteinExistence type="predicted"/>